<evidence type="ECO:0000313" key="3">
    <source>
        <dbReference type="Proteomes" id="UP000179179"/>
    </source>
</evidence>
<organism evidence="2 3">
    <name type="scientific">Aspergillus bombycis</name>
    <dbReference type="NCBI Taxonomy" id="109264"/>
    <lineage>
        <taxon>Eukaryota</taxon>
        <taxon>Fungi</taxon>
        <taxon>Dikarya</taxon>
        <taxon>Ascomycota</taxon>
        <taxon>Pezizomycotina</taxon>
        <taxon>Eurotiomycetes</taxon>
        <taxon>Eurotiomycetidae</taxon>
        <taxon>Eurotiales</taxon>
        <taxon>Aspergillaceae</taxon>
        <taxon>Aspergillus</taxon>
    </lineage>
</organism>
<evidence type="ECO:0000313" key="2">
    <source>
        <dbReference type="EMBL" id="OGM39751.1"/>
    </source>
</evidence>
<evidence type="ECO:0000256" key="1">
    <source>
        <dbReference type="SAM" id="SignalP"/>
    </source>
</evidence>
<dbReference type="OrthoDB" id="4454202at2759"/>
<reference evidence="2 3" key="1">
    <citation type="journal article" date="2016" name="Genome Biol. Evol.">
        <title>Draft genome sequence of an aflatoxigenic Aspergillus species, A. bombycis.</title>
        <authorList>
            <person name="Moore G.G."/>
            <person name="Mack B.M."/>
            <person name="Beltz S.B."/>
            <person name="Gilbert M.K."/>
        </authorList>
    </citation>
    <scope>NUCLEOTIDE SEQUENCE [LARGE SCALE GENOMIC DNA]</scope>
    <source>
        <strain evidence="3">NRRL 26010</strain>
    </source>
</reference>
<feature type="signal peptide" evidence="1">
    <location>
        <begin position="1"/>
        <end position="24"/>
    </location>
</feature>
<proteinExistence type="predicted"/>
<dbReference type="AlphaFoldDB" id="A0A1F7ZJY3"/>
<gene>
    <name evidence="2" type="ORF">ABOM_011877</name>
</gene>
<keyword evidence="1" id="KW-0732">Signal</keyword>
<accession>A0A1F7ZJY3</accession>
<name>A0A1F7ZJY3_9EURO</name>
<comment type="caution">
    <text evidence="2">The sequence shown here is derived from an EMBL/GenBank/DDBJ whole genome shotgun (WGS) entry which is preliminary data.</text>
</comment>
<protein>
    <submittedName>
        <fullName evidence="2">Uncharacterized protein</fullName>
    </submittedName>
</protein>
<sequence>MKLSVTVVSLFLVASMAMPAPTQPNQIQRRIEANNLGDLLNKDGLAGVAKTLQESVHVGSVEKGTTEGPSTAGQ</sequence>
<feature type="chain" id="PRO_5009533879" evidence="1">
    <location>
        <begin position="25"/>
        <end position="74"/>
    </location>
</feature>
<keyword evidence="3" id="KW-1185">Reference proteome</keyword>
<dbReference type="Proteomes" id="UP000179179">
    <property type="component" value="Unassembled WGS sequence"/>
</dbReference>
<dbReference type="RefSeq" id="XP_022383468.1">
    <property type="nucleotide sequence ID" value="XM_022539005.1"/>
</dbReference>
<dbReference type="EMBL" id="LYCR01000180">
    <property type="protein sequence ID" value="OGM39751.1"/>
    <property type="molecule type" value="Genomic_DNA"/>
</dbReference>
<dbReference type="GeneID" id="34455267"/>